<sequence>MSKYLRNNKRARARHKQVPDEVRDAAFRDFKKAVKSSLALFFAKKQRDEKTTYPDMKFKSKFSPSNTIEIRSRSIKTIEENGQDFIRFHPTFFGFKRNEGILLHERLSELTKSVRLQRLREREFYLIVPRFREFLSQTASGRALLTPACTTSRRSTIRTAGRCA</sequence>
<keyword evidence="2" id="KW-1185">Reference proteome</keyword>
<evidence type="ECO:0000313" key="1">
    <source>
        <dbReference type="EMBL" id="KAL3660961.1"/>
    </source>
</evidence>
<protein>
    <submittedName>
        <fullName evidence="1">Uncharacterized protein</fullName>
    </submittedName>
</protein>
<evidence type="ECO:0000313" key="2">
    <source>
        <dbReference type="Proteomes" id="UP001632037"/>
    </source>
</evidence>
<proteinExistence type="predicted"/>
<reference evidence="1 2" key="1">
    <citation type="submission" date="2024-09" db="EMBL/GenBank/DDBJ databases">
        <title>Genome sequencing and assembly of Phytophthora oleae, isolate VK10A, causative agent of rot of olive drupes.</title>
        <authorList>
            <person name="Conti Taguali S."/>
            <person name="Riolo M."/>
            <person name="La Spada F."/>
            <person name="Cacciola S.O."/>
            <person name="Dionisio G."/>
        </authorList>
    </citation>
    <scope>NUCLEOTIDE SEQUENCE [LARGE SCALE GENOMIC DNA]</scope>
    <source>
        <strain evidence="1 2">VK10A</strain>
    </source>
</reference>
<organism evidence="1 2">
    <name type="scientific">Phytophthora oleae</name>
    <dbReference type="NCBI Taxonomy" id="2107226"/>
    <lineage>
        <taxon>Eukaryota</taxon>
        <taxon>Sar</taxon>
        <taxon>Stramenopiles</taxon>
        <taxon>Oomycota</taxon>
        <taxon>Peronosporomycetes</taxon>
        <taxon>Peronosporales</taxon>
        <taxon>Peronosporaceae</taxon>
        <taxon>Phytophthora</taxon>
    </lineage>
</organism>
<name>A0ABD3F3J0_9STRA</name>
<comment type="caution">
    <text evidence="1">The sequence shown here is derived from an EMBL/GenBank/DDBJ whole genome shotgun (WGS) entry which is preliminary data.</text>
</comment>
<accession>A0ABD3F3J0</accession>
<dbReference type="AlphaFoldDB" id="A0ABD3F3J0"/>
<dbReference type="Proteomes" id="UP001632037">
    <property type="component" value="Unassembled WGS sequence"/>
</dbReference>
<dbReference type="EMBL" id="JBIMZQ010000038">
    <property type="protein sequence ID" value="KAL3660961.1"/>
    <property type="molecule type" value="Genomic_DNA"/>
</dbReference>
<gene>
    <name evidence="1" type="ORF">V7S43_013976</name>
</gene>